<evidence type="ECO:0000256" key="1">
    <source>
        <dbReference type="SAM" id="MobiDB-lite"/>
    </source>
</evidence>
<sequence length="700" mass="74877">MLYGLCLCLLVAASKWLLVGRVRPGETFNTHSVRHLLWWTIQRLQSFSGLLFVDEIRRGRLVVWYYRLLGAKLGRDVFLNTVRISDPDLVTVGDGSTINEHADLSGHQIVGNRVVFGSGVTIGSGTVLLPSAYMAPEAHVGNGRVVGALATAAHPTRRNSTPLAPPTPFTGVFLQVLADLVSLYFVAVAVGLAAFVGFRSFSFMLEMANVFPGERMSALGYGPLSGSTMAFACYAAVFLLNRLYLPVLLVFGGADVAVAYSFLTDTVLRDVGLPRVLALAAVSAVVFHVTHMVLSVILKWVLVQRFSQVEGVCCTTSWLGFRKQITDRLIMSAMMRSVLMFNGNLGNSLWLMALGGPVGRCVSVMLNKNIYTEPELLTLGDDMHVGFASSTYCSIYTAPNSFTLRKTFIGDRGLNGAGSVTLPGATLPHGAALGPNTRLGPSDEVREGALHLGSPAPVVAGRYASPPRELSRLERWLYLLAPLPLAAASTAITLSAAFWPLLALARAAEALGGPGVACLLTPLAWLGLGVSLAVTGAVGKWTIIGKQHPSDTKLWSVYHYRTLLVLYLQIHAHFLFVDILRRGKMFNCYARLLGASVGRDADVATMYFTDHDLVSIGDRAVVQEDCIPHPQFYFEGTMSFKPVTVGAGGNAGARSILLGGGTVKPGGSLDTLGLAAKASGMRGGEGRAAPEPEKRKSRAA</sequence>
<name>D7FLB8_ECTSI</name>
<gene>
    <name evidence="4" type="ORF">Esi_0159_0003</name>
</gene>
<feature type="signal peptide" evidence="3">
    <location>
        <begin position="1"/>
        <end position="24"/>
    </location>
</feature>
<evidence type="ECO:0000313" key="5">
    <source>
        <dbReference type="Proteomes" id="UP000002630"/>
    </source>
</evidence>
<dbReference type="InterPro" id="IPR011004">
    <property type="entry name" value="Trimer_LpxA-like_sf"/>
</dbReference>
<feature type="transmembrane region" description="Helical" evidence="2">
    <location>
        <begin position="558"/>
        <end position="577"/>
    </location>
</feature>
<feature type="compositionally biased region" description="Basic and acidic residues" evidence="1">
    <location>
        <begin position="684"/>
        <end position="694"/>
    </location>
</feature>
<reference evidence="4 5" key="1">
    <citation type="journal article" date="2010" name="Nature">
        <title>The Ectocarpus genome and the independent evolution of multicellularity in brown algae.</title>
        <authorList>
            <person name="Cock J.M."/>
            <person name="Sterck L."/>
            <person name="Rouze P."/>
            <person name="Scornet D."/>
            <person name="Allen A.E."/>
            <person name="Amoutzias G."/>
            <person name="Anthouard V."/>
            <person name="Artiguenave F."/>
            <person name="Aury J.M."/>
            <person name="Badger J.H."/>
            <person name="Beszteri B."/>
            <person name="Billiau K."/>
            <person name="Bonnet E."/>
            <person name="Bothwell J.H."/>
            <person name="Bowler C."/>
            <person name="Boyen C."/>
            <person name="Brownlee C."/>
            <person name="Carrano C.J."/>
            <person name="Charrier B."/>
            <person name="Cho G.Y."/>
            <person name="Coelho S.M."/>
            <person name="Collen J."/>
            <person name="Corre E."/>
            <person name="Da Silva C."/>
            <person name="Delage L."/>
            <person name="Delaroque N."/>
            <person name="Dittami S.M."/>
            <person name="Doulbeau S."/>
            <person name="Elias M."/>
            <person name="Farnham G."/>
            <person name="Gachon C.M."/>
            <person name="Gschloessl B."/>
            <person name="Heesch S."/>
            <person name="Jabbari K."/>
            <person name="Jubin C."/>
            <person name="Kawai H."/>
            <person name="Kimura K."/>
            <person name="Kloareg B."/>
            <person name="Kupper F.C."/>
            <person name="Lang D."/>
            <person name="Le Bail A."/>
            <person name="Leblanc C."/>
            <person name="Lerouge P."/>
            <person name="Lohr M."/>
            <person name="Lopez P.J."/>
            <person name="Martens C."/>
            <person name="Maumus F."/>
            <person name="Michel G."/>
            <person name="Miranda-Saavedra D."/>
            <person name="Morales J."/>
            <person name="Moreau H."/>
            <person name="Motomura T."/>
            <person name="Nagasato C."/>
            <person name="Napoli C.A."/>
            <person name="Nelson D.R."/>
            <person name="Nyvall-Collen P."/>
            <person name="Peters A.F."/>
            <person name="Pommier C."/>
            <person name="Potin P."/>
            <person name="Poulain J."/>
            <person name="Quesneville H."/>
            <person name="Read B."/>
            <person name="Rensing S.A."/>
            <person name="Ritter A."/>
            <person name="Rousvoal S."/>
            <person name="Samanta M."/>
            <person name="Samson G."/>
            <person name="Schroeder D.C."/>
            <person name="Segurens B."/>
            <person name="Strittmatter M."/>
            <person name="Tonon T."/>
            <person name="Tregear J.W."/>
            <person name="Valentin K."/>
            <person name="von Dassow P."/>
            <person name="Yamagishi T."/>
            <person name="Van de Peer Y."/>
            <person name="Wincker P."/>
        </authorList>
    </citation>
    <scope>NUCLEOTIDE SEQUENCE [LARGE SCALE GENOMIC DNA]</scope>
    <source>
        <strain evidence="5">Ec32 / CCAP1310/4</strain>
    </source>
</reference>
<keyword evidence="2" id="KW-0472">Membrane</keyword>
<dbReference type="EMBL" id="FN649760">
    <property type="protein sequence ID" value="CBJ29686.1"/>
    <property type="molecule type" value="Genomic_DNA"/>
</dbReference>
<keyword evidence="2" id="KW-1133">Transmembrane helix</keyword>
<feature type="transmembrane region" description="Helical" evidence="2">
    <location>
        <begin position="243"/>
        <end position="264"/>
    </location>
</feature>
<feature type="transmembrane region" description="Helical" evidence="2">
    <location>
        <begin position="172"/>
        <end position="198"/>
    </location>
</feature>
<dbReference type="AlphaFoldDB" id="D7FLB8"/>
<evidence type="ECO:0000256" key="3">
    <source>
        <dbReference type="SAM" id="SignalP"/>
    </source>
</evidence>
<keyword evidence="3" id="KW-0732">Signal</keyword>
<keyword evidence="2" id="KW-0812">Transmembrane</keyword>
<dbReference type="Gene3D" id="2.160.10.10">
    <property type="entry name" value="Hexapeptide repeat proteins"/>
    <property type="match status" value="2"/>
</dbReference>
<proteinExistence type="predicted"/>
<feature type="transmembrane region" description="Helical" evidence="2">
    <location>
        <begin position="276"/>
        <end position="302"/>
    </location>
</feature>
<protein>
    <submittedName>
        <fullName evidence="4">Non-ribosomal peptide synthetase modules</fullName>
    </submittedName>
</protein>
<feature type="transmembrane region" description="Helical" evidence="2">
    <location>
        <begin position="218"/>
        <end position="237"/>
    </location>
</feature>
<dbReference type="Proteomes" id="UP000002630">
    <property type="component" value="Unassembled WGS sequence"/>
</dbReference>
<dbReference type="OrthoDB" id="188576at2759"/>
<dbReference type="InParanoid" id="D7FLB8"/>
<evidence type="ECO:0000313" key="4">
    <source>
        <dbReference type="EMBL" id="CBJ29686.1"/>
    </source>
</evidence>
<feature type="transmembrane region" description="Helical" evidence="2">
    <location>
        <begin position="476"/>
        <end position="504"/>
    </location>
</feature>
<feature type="chain" id="PRO_5003095313" evidence="3">
    <location>
        <begin position="25"/>
        <end position="700"/>
    </location>
</feature>
<feature type="transmembrane region" description="Helical" evidence="2">
    <location>
        <begin position="516"/>
        <end position="538"/>
    </location>
</feature>
<organism evidence="4 5">
    <name type="scientific">Ectocarpus siliculosus</name>
    <name type="common">Brown alga</name>
    <name type="synonym">Conferva siliculosa</name>
    <dbReference type="NCBI Taxonomy" id="2880"/>
    <lineage>
        <taxon>Eukaryota</taxon>
        <taxon>Sar</taxon>
        <taxon>Stramenopiles</taxon>
        <taxon>Ochrophyta</taxon>
        <taxon>PX clade</taxon>
        <taxon>Phaeophyceae</taxon>
        <taxon>Ectocarpales</taxon>
        <taxon>Ectocarpaceae</taxon>
        <taxon>Ectocarpus</taxon>
    </lineage>
</organism>
<feature type="region of interest" description="Disordered" evidence="1">
    <location>
        <begin position="677"/>
        <end position="700"/>
    </location>
</feature>
<dbReference type="SUPFAM" id="SSF51161">
    <property type="entry name" value="Trimeric LpxA-like enzymes"/>
    <property type="match status" value="3"/>
</dbReference>
<keyword evidence="5" id="KW-1185">Reference proteome</keyword>
<accession>D7FLB8</accession>
<evidence type="ECO:0000256" key="2">
    <source>
        <dbReference type="SAM" id="Phobius"/>
    </source>
</evidence>